<dbReference type="Pfam" id="PF06439">
    <property type="entry name" value="3keto-disac_hyd"/>
    <property type="match status" value="1"/>
</dbReference>
<evidence type="ECO:0000256" key="1">
    <source>
        <dbReference type="SAM" id="SignalP"/>
    </source>
</evidence>
<dbReference type="EMBL" id="SMGO01000002">
    <property type="protein sequence ID" value="TCK82629.1"/>
    <property type="molecule type" value="Genomic_DNA"/>
</dbReference>
<dbReference type="GO" id="GO:0016787">
    <property type="term" value="F:hydrolase activity"/>
    <property type="evidence" value="ECO:0007669"/>
    <property type="project" value="InterPro"/>
</dbReference>
<protein>
    <submittedName>
        <fullName evidence="3">Uncharacterized protein DUF1080</fullName>
    </submittedName>
</protein>
<keyword evidence="4" id="KW-1185">Reference proteome</keyword>
<evidence type="ECO:0000259" key="2">
    <source>
        <dbReference type="Pfam" id="PF06439"/>
    </source>
</evidence>
<comment type="caution">
    <text evidence="3">The sequence shown here is derived from an EMBL/GenBank/DDBJ whole genome shotgun (WGS) entry which is preliminary data.</text>
</comment>
<sequence length="469" mass="52026">MKKVVLLLLGSIICSNYVFSQSSVPTSNFDAFEKPGENWLIVSDLITDFNKSTTKFVKGNGIVVNTPMKGATNLVSGLQLEGDTEIDFDFLTTNGSNSAVYIMGRYKIQLSDSWPESQNPLSRIGTIDVNKAESSISFHTKQPISNVGKAPGLWQHLKVKFKSPTFDSSGKKVDKASFAEVYLNGVLIHQGISLEGPSDGAIFNDESTKGPLVFQADENHVLAFRNISYKSFEEPVQQLTGDAARRFRMVNPIIVEAKAEPYVLRSYLLFDNGKRTHVISVGNPNHTNYSYDLKQGSILQFWRGGFVDATDMWESRGEPQLATPLGALITLSSAPSVALLSNSDSIWPDSIPFDDFHNKGYSLDNNKNVTFHYEYSGFNVDDKISMVANGESLIREVSVTNAPTNLYFRIASGKVIESLGKGLYVIDGKSYYIKVNERLKPIIRKSRNADELVIAFSKNISSLEYSIIW</sequence>
<feature type="chain" id="PRO_5020931016" evidence="1">
    <location>
        <begin position="21"/>
        <end position="469"/>
    </location>
</feature>
<evidence type="ECO:0000313" key="4">
    <source>
        <dbReference type="Proteomes" id="UP000294616"/>
    </source>
</evidence>
<feature type="domain" description="3-keto-alpha-glucoside-1,2-lyase/3-keto-2-hydroxy-glucal hydratase" evidence="2">
    <location>
        <begin position="57"/>
        <end position="228"/>
    </location>
</feature>
<proteinExistence type="predicted"/>
<gene>
    <name evidence="3" type="ORF">C8N28_1213</name>
</gene>
<name>A0A4R1LZG5_9SPHI</name>
<feature type="signal peptide" evidence="1">
    <location>
        <begin position="1"/>
        <end position="20"/>
    </location>
</feature>
<dbReference type="RefSeq" id="WP_132222625.1">
    <property type="nucleotide sequence ID" value="NZ_SMGO01000002.1"/>
</dbReference>
<dbReference type="InterPro" id="IPR010496">
    <property type="entry name" value="AL/BT2_dom"/>
</dbReference>
<dbReference type="Proteomes" id="UP000294616">
    <property type="component" value="Unassembled WGS sequence"/>
</dbReference>
<keyword evidence="1" id="KW-0732">Signal</keyword>
<reference evidence="3 4" key="1">
    <citation type="submission" date="2019-03" db="EMBL/GenBank/DDBJ databases">
        <title>Genomic Encyclopedia of Archaeal and Bacterial Type Strains, Phase II (KMG-II): from individual species to whole genera.</title>
        <authorList>
            <person name="Goeker M."/>
        </authorList>
    </citation>
    <scope>NUCLEOTIDE SEQUENCE [LARGE SCALE GENOMIC DNA]</scope>
    <source>
        <strain evidence="3 4">DSM 22554</strain>
    </source>
</reference>
<organism evidence="3 4">
    <name type="scientific">Albibacterium bauzanense</name>
    <dbReference type="NCBI Taxonomy" id="653929"/>
    <lineage>
        <taxon>Bacteria</taxon>
        <taxon>Pseudomonadati</taxon>
        <taxon>Bacteroidota</taxon>
        <taxon>Sphingobacteriia</taxon>
        <taxon>Sphingobacteriales</taxon>
        <taxon>Sphingobacteriaceae</taxon>
        <taxon>Albibacterium</taxon>
    </lineage>
</organism>
<dbReference type="Gene3D" id="2.60.120.560">
    <property type="entry name" value="Exo-inulinase, domain 1"/>
    <property type="match status" value="1"/>
</dbReference>
<evidence type="ECO:0000313" key="3">
    <source>
        <dbReference type="EMBL" id="TCK82629.1"/>
    </source>
</evidence>
<accession>A0A4R1LZG5</accession>
<dbReference type="OrthoDB" id="938897at2"/>
<dbReference type="AlphaFoldDB" id="A0A4R1LZG5"/>